<dbReference type="SMART" id="SM00881">
    <property type="entry name" value="CoA_binding"/>
    <property type="match status" value="1"/>
</dbReference>
<dbReference type="PANTHER" id="PTHR11117">
    <property type="entry name" value="SUCCINYL-COA LIGASE SUBUNIT ALPHA"/>
    <property type="match status" value="1"/>
</dbReference>
<evidence type="ECO:0000313" key="3">
    <source>
        <dbReference type="Proteomes" id="UP000431533"/>
    </source>
</evidence>
<dbReference type="EMBL" id="QGMH01000036">
    <property type="protein sequence ID" value="TVY28168.1"/>
    <property type="molecule type" value="Genomic_DNA"/>
</dbReference>
<evidence type="ECO:0000313" key="2">
    <source>
        <dbReference type="EMBL" id="TVY28168.1"/>
    </source>
</evidence>
<dbReference type="FunFam" id="3.40.50.720:FF:000340">
    <property type="entry name" value="Succinyl-CoA synthetase subunit alpha"/>
    <property type="match status" value="1"/>
</dbReference>
<dbReference type="InterPro" id="IPR036291">
    <property type="entry name" value="NAD(P)-bd_dom_sf"/>
</dbReference>
<dbReference type="Gene3D" id="3.40.50.720">
    <property type="entry name" value="NAD(P)-binding Rossmann-like Domain"/>
    <property type="match status" value="1"/>
</dbReference>
<dbReference type="InterPro" id="IPR003781">
    <property type="entry name" value="CoA-bd"/>
</dbReference>
<sequence>MLAMRRQLWHMRIRGRRRHLKTPCSRAFSVLGRRGAYEDTIGNLKIGRDTRVVFQGFTGRQATANAKESIAWGTNIVGGVTPGKNTEHLGLPVLPSVREAMQKLKPHATGIYVAAHQAPAAIEEAIEAEVPLIVAVAEHIPVHDLLRVRFFSFFKEYLRDGSRCAGGCGG</sequence>
<dbReference type="AlphaFoldDB" id="A0A8H8R445"/>
<evidence type="ECO:0000259" key="1">
    <source>
        <dbReference type="SMART" id="SM00881"/>
    </source>
</evidence>
<dbReference type="GO" id="GO:0005739">
    <property type="term" value="C:mitochondrion"/>
    <property type="evidence" value="ECO:0007669"/>
    <property type="project" value="TreeGrafter"/>
</dbReference>
<dbReference type="OrthoDB" id="1664372at2759"/>
<dbReference type="PANTHER" id="PTHR11117:SF6">
    <property type="entry name" value="SYNTHETASE SUBUNIT ALPHA, PUTATIVE (AFU_ORTHOLOGUE AFUA_1G10830)-RELATED"/>
    <property type="match status" value="1"/>
</dbReference>
<dbReference type="Proteomes" id="UP000431533">
    <property type="component" value="Unassembled WGS sequence"/>
</dbReference>
<dbReference type="GO" id="GO:0004775">
    <property type="term" value="F:succinate-CoA ligase (ADP-forming) activity"/>
    <property type="evidence" value="ECO:0007669"/>
    <property type="project" value="TreeGrafter"/>
</dbReference>
<accession>A0A8H8R445</accession>
<protein>
    <submittedName>
        <fullName evidence="2">Succinate--CoA ligase [ADP/GDP-forming] subunit alpha, mitochondrial</fullName>
    </submittedName>
</protein>
<name>A0A8H8R445_9HELO</name>
<organism evidence="2 3">
    <name type="scientific">Lachnellula hyalina</name>
    <dbReference type="NCBI Taxonomy" id="1316788"/>
    <lineage>
        <taxon>Eukaryota</taxon>
        <taxon>Fungi</taxon>
        <taxon>Dikarya</taxon>
        <taxon>Ascomycota</taxon>
        <taxon>Pezizomycotina</taxon>
        <taxon>Leotiomycetes</taxon>
        <taxon>Helotiales</taxon>
        <taxon>Lachnaceae</taxon>
        <taxon>Lachnellula</taxon>
    </lineage>
</organism>
<dbReference type="GeneID" id="41982988"/>
<feature type="domain" description="CoA-binding" evidence="1">
    <location>
        <begin position="45"/>
        <end position="140"/>
    </location>
</feature>
<comment type="caution">
    <text evidence="2">The sequence shown here is derived from an EMBL/GenBank/DDBJ whole genome shotgun (WGS) entry which is preliminary data.</text>
</comment>
<dbReference type="SUPFAM" id="SSF51735">
    <property type="entry name" value="NAD(P)-binding Rossmann-fold domains"/>
    <property type="match status" value="1"/>
</dbReference>
<keyword evidence="2" id="KW-0436">Ligase</keyword>
<dbReference type="Pfam" id="PF02629">
    <property type="entry name" value="CoA_binding"/>
    <property type="match status" value="1"/>
</dbReference>
<dbReference type="GO" id="GO:0004776">
    <property type="term" value="F:succinate-CoA ligase (GDP-forming) activity"/>
    <property type="evidence" value="ECO:0007669"/>
    <property type="project" value="TreeGrafter"/>
</dbReference>
<dbReference type="GO" id="GO:0009361">
    <property type="term" value="C:succinate-CoA ligase complex (ADP-forming)"/>
    <property type="evidence" value="ECO:0007669"/>
    <property type="project" value="TreeGrafter"/>
</dbReference>
<dbReference type="GO" id="GO:0006099">
    <property type="term" value="P:tricarboxylic acid cycle"/>
    <property type="evidence" value="ECO:0007669"/>
    <property type="project" value="TreeGrafter"/>
</dbReference>
<proteinExistence type="predicted"/>
<gene>
    <name evidence="2" type="primary">sucl-1</name>
    <name evidence="2" type="ORF">LHYA1_G002790</name>
</gene>
<keyword evidence="3" id="KW-1185">Reference proteome</keyword>
<reference evidence="2 3" key="1">
    <citation type="submission" date="2018-05" db="EMBL/GenBank/DDBJ databases">
        <title>Genome sequencing and assembly of the regulated plant pathogen Lachnellula willkommii and related sister species for the development of diagnostic species identification markers.</title>
        <authorList>
            <person name="Giroux E."/>
            <person name="Bilodeau G."/>
        </authorList>
    </citation>
    <scope>NUCLEOTIDE SEQUENCE [LARGE SCALE GENOMIC DNA]</scope>
    <source>
        <strain evidence="2 3">CBS 185.66</strain>
    </source>
</reference>
<dbReference type="RefSeq" id="XP_031006956.1">
    <property type="nucleotide sequence ID" value="XM_031147764.1"/>
</dbReference>